<reference evidence="2" key="1">
    <citation type="journal article" date="2019" name="Curr. Biol.">
        <title>Genome Sequence of Striga asiatica Provides Insight into the Evolution of Plant Parasitism.</title>
        <authorList>
            <person name="Yoshida S."/>
            <person name="Kim S."/>
            <person name="Wafula E.K."/>
            <person name="Tanskanen J."/>
            <person name="Kim Y.M."/>
            <person name="Honaas L."/>
            <person name="Yang Z."/>
            <person name="Spallek T."/>
            <person name="Conn C.E."/>
            <person name="Ichihashi Y."/>
            <person name="Cheong K."/>
            <person name="Cui S."/>
            <person name="Der J.P."/>
            <person name="Gundlach H."/>
            <person name="Jiao Y."/>
            <person name="Hori C."/>
            <person name="Ishida J.K."/>
            <person name="Kasahara H."/>
            <person name="Kiba T."/>
            <person name="Kim M.S."/>
            <person name="Koo N."/>
            <person name="Laohavisit A."/>
            <person name="Lee Y.H."/>
            <person name="Lumba S."/>
            <person name="McCourt P."/>
            <person name="Mortimer J.C."/>
            <person name="Mutuku J.M."/>
            <person name="Nomura T."/>
            <person name="Sasaki-Sekimoto Y."/>
            <person name="Seto Y."/>
            <person name="Wang Y."/>
            <person name="Wakatake T."/>
            <person name="Sakakibara H."/>
            <person name="Demura T."/>
            <person name="Yamaguchi S."/>
            <person name="Yoneyama K."/>
            <person name="Manabe R.I."/>
            <person name="Nelson D.C."/>
            <person name="Schulman A.H."/>
            <person name="Timko M.P."/>
            <person name="dePamphilis C.W."/>
            <person name="Choi D."/>
            <person name="Shirasu K."/>
        </authorList>
    </citation>
    <scope>NUCLEOTIDE SEQUENCE [LARGE SCALE GENOMIC DNA]</scope>
    <source>
        <strain evidence="2">cv. UVA1</strain>
    </source>
</reference>
<evidence type="ECO:0000313" key="2">
    <source>
        <dbReference type="Proteomes" id="UP000325081"/>
    </source>
</evidence>
<gene>
    <name evidence="1" type="ORF">STAS_04663</name>
</gene>
<accession>A0A5A7P7T8</accession>
<protein>
    <submittedName>
        <fullName evidence="1">Transcription factor</fullName>
    </submittedName>
</protein>
<sequence>MYTHKARQRQKQKQEQDCLNCFLYNTPPSLLLPQNHNGLCSPWYTSAKSIEPGFYQHYPNVQLSTAAGNLKGERYNRLMHGSQNVGKETLDLFPLHPTGILQAKSGVIESEGSIGNDKKNKFATTTASQNDNKKAGNAHHFFDFFCRN</sequence>
<dbReference type="AlphaFoldDB" id="A0A5A7P7T8"/>
<dbReference type="EMBL" id="BKCP01003335">
    <property type="protein sequence ID" value="GER28839.1"/>
    <property type="molecule type" value="Genomic_DNA"/>
</dbReference>
<proteinExistence type="predicted"/>
<organism evidence="1 2">
    <name type="scientific">Striga asiatica</name>
    <name type="common">Asiatic witchweed</name>
    <name type="synonym">Buchnera asiatica</name>
    <dbReference type="NCBI Taxonomy" id="4170"/>
    <lineage>
        <taxon>Eukaryota</taxon>
        <taxon>Viridiplantae</taxon>
        <taxon>Streptophyta</taxon>
        <taxon>Embryophyta</taxon>
        <taxon>Tracheophyta</taxon>
        <taxon>Spermatophyta</taxon>
        <taxon>Magnoliopsida</taxon>
        <taxon>eudicotyledons</taxon>
        <taxon>Gunneridae</taxon>
        <taxon>Pentapetalae</taxon>
        <taxon>asterids</taxon>
        <taxon>lamiids</taxon>
        <taxon>Lamiales</taxon>
        <taxon>Orobanchaceae</taxon>
        <taxon>Buchnereae</taxon>
        <taxon>Striga</taxon>
    </lineage>
</organism>
<dbReference type="Proteomes" id="UP000325081">
    <property type="component" value="Unassembled WGS sequence"/>
</dbReference>
<evidence type="ECO:0000313" key="1">
    <source>
        <dbReference type="EMBL" id="GER28839.1"/>
    </source>
</evidence>
<name>A0A5A7P7T8_STRAF</name>
<keyword evidence="2" id="KW-1185">Reference proteome</keyword>
<comment type="caution">
    <text evidence="1">The sequence shown here is derived from an EMBL/GenBank/DDBJ whole genome shotgun (WGS) entry which is preliminary data.</text>
</comment>
<dbReference type="OrthoDB" id="1896656at2759"/>